<dbReference type="Proteomes" id="UP000499080">
    <property type="component" value="Unassembled WGS sequence"/>
</dbReference>
<name>A0A4Y2M4S2_ARAVE</name>
<gene>
    <name evidence="1" type="ORF">AVEN_170090_1</name>
</gene>
<evidence type="ECO:0000313" key="2">
    <source>
        <dbReference type="Proteomes" id="UP000499080"/>
    </source>
</evidence>
<proteinExistence type="predicted"/>
<organism evidence="1 2">
    <name type="scientific">Araneus ventricosus</name>
    <name type="common">Orbweaver spider</name>
    <name type="synonym">Epeira ventricosa</name>
    <dbReference type="NCBI Taxonomy" id="182803"/>
    <lineage>
        <taxon>Eukaryota</taxon>
        <taxon>Metazoa</taxon>
        <taxon>Ecdysozoa</taxon>
        <taxon>Arthropoda</taxon>
        <taxon>Chelicerata</taxon>
        <taxon>Arachnida</taxon>
        <taxon>Araneae</taxon>
        <taxon>Araneomorphae</taxon>
        <taxon>Entelegynae</taxon>
        <taxon>Araneoidea</taxon>
        <taxon>Araneidae</taxon>
        <taxon>Araneus</taxon>
    </lineage>
</organism>
<evidence type="ECO:0000313" key="1">
    <source>
        <dbReference type="EMBL" id="GBN22068.1"/>
    </source>
</evidence>
<comment type="caution">
    <text evidence="1">The sequence shown here is derived from an EMBL/GenBank/DDBJ whole genome shotgun (WGS) entry which is preliminary data.</text>
</comment>
<keyword evidence="2" id="KW-1185">Reference proteome</keyword>
<accession>A0A4Y2M4S2</accession>
<dbReference type="EMBL" id="BGPR01006816">
    <property type="protein sequence ID" value="GBN22068.1"/>
    <property type="molecule type" value="Genomic_DNA"/>
</dbReference>
<protein>
    <submittedName>
        <fullName evidence="1">Uncharacterized protein</fullName>
    </submittedName>
</protein>
<sequence length="115" mass="13101">MSGGCRSFILESKQAIRLRIGTSYKAPAILSALIRESFFHHQAVKPRIRFTWIKHSPHRAAETIVSATAESFDSNVGSNIRFKIRCIVFDPFKRDPTFDGLTIMHFHKTPLSNEI</sequence>
<reference evidence="1 2" key="1">
    <citation type="journal article" date="2019" name="Sci. Rep.">
        <title>Orb-weaving spider Araneus ventricosus genome elucidates the spidroin gene catalogue.</title>
        <authorList>
            <person name="Kono N."/>
            <person name="Nakamura H."/>
            <person name="Ohtoshi R."/>
            <person name="Moran D.A.P."/>
            <person name="Shinohara A."/>
            <person name="Yoshida Y."/>
            <person name="Fujiwara M."/>
            <person name="Mori M."/>
            <person name="Tomita M."/>
            <person name="Arakawa K."/>
        </authorList>
    </citation>
    <scope>NUCLEOTIDE SEQUENCE [LARGE SCALE GENOMIC DNA]</scope>
</reference>
<dbReference type="AlphaFoldDB" id="A0A4Y2M4S2"/>